<feature type="region of interest" description="Disordered" evidence="2">
    <location>
        <begin position="1"/>
        <end position="69"/>
    </location>
</feature>
<dbReference type="GO" id="GO:0008168">
    <property type="term" value="F:methyltransferase activity"/>
    <property type="evidence" value="ECO:0007669"/>
    <property type="project" value="UniProtKB-KW"/>
</dbReference>
<dbReference type="PANTHER" id="PTHR43861:SF3">
    <property type="entry name" value="PUTATIVE (AFU_ORTHOLOGUE AFUA_2G14390)-RELATED"/>
    <property type="match status" value="1"/>
</dbReference>
<evidence type="ECO:0000256" key="1">
    <source>
        <dbReference type="ARBA" id="ARBA00022679"/>
    </source>
</evidence>
<evidence type="ECO:0000313" key="4">
    <source>
        <dbReference type="EMBL" id="MDT6983177.1"/>
    </source>
</evidence>
<dbReference type="EMBL" id="JASKMA010000004">
    <property type="protein sequence ID" value="MDT6983177.1"/>
    <property type="molecule type" value="Genomic_DNA"/>
</dbReference>
<organism evidence="4 5">
    <name type="scientific">Streptomyces lusitanus</name>
    <dbReference type="NCBI Taxonomy" id="68232"/>
    <lineage>
        <taxon>Bacteria</taxon>
        <taxon>Bacillati</taxon>
        <taxon>Actinomycetota</taxon>
        <taxon>Actinomycetes</taxon>
        <taxon>Kitasatosporales</taxon>
        <taxon>Streptomycetaceae</taxon>
        <taxon>Streptomyces</taxon>
    </lineage>
</organism>
<dbReference type="Proteomes" id="UP001249760">
    <property type="component" value="Unassembled WGS sequence"/>
</dbReference>
<feature type="domain" description="Methyltransferase type 12" evidence="3">
    <location>
        <begin position="91"/>
        <end position="180"/>
    </location>
</feature>
<reference evidence="4 5" key="1">
    <citation type="submission" date="2023-05" db="EMBL/GenBank/DDBJ databases">
        <title>Streptomyces fuscus sp. nov., a brown-black pigment producing actinomyces isolated from dry sand of Sea duck farm.</title>
        <authorList>
            <person name="Xie J."/>
            <person name="Shen N."/>
        </authorList>
    </citation>
    <scope>NUCLEOTIDE SEQUENCE [LARGE SCALE GENOMIC DNA]</scope>
    <source>
        <strain evidence="4 5">CGMCC 4.1745</strain>
    </source>
</reference>
<gene>
    <name evidence="4" type="ORF">QNO04_06865</name>
</gene>
<dbReference type="SUPFAM" id="SSF53335">
    <property type="entry name" value="S-adenosyl-L-methionine-dependent methyltransferases"/>
    <property type="match status" value="1"/>
</dbReference>
<accession>A0ABU3JML8</accession>
<dbReference type="Pfam" id="PF08242">
    <property type="entry name" value="Methyltransf_12"/>
    <property type="match status" value="1"/>
</dbReference>
<dbReference type="InterPro" id="IPR029063">
    <property type="entry name" value="SAM-dependent_MTases_sf"/>
</dbReference>
<sequence>MRDRAGSPDDGDGDGAGAGGTPSSGPGGGGTPSSGPGEGAGDVPAGRYGRELFPPEDPHESERIDAAALVHDPVTTRRLRELGAGPGMRCLEVGAGTGTVARWLLEEAGVEEVVALDRDTRALAAWELPGLRVLTADVTDEDLDPGRFDLVHARFVLMHLPGRRRLVHRLAGLLRPGGVLVLGDAVELPDTLDRSSAYRRTMDAMWAALWATIGTDLTEVPAYPRYLRAEGLRDIGAEVVCPPLLPGAPAAFFWSDTWQRMRPELEATGLVDARVVDEALAYLESPQLAEVGPGMAMVWGRRAD</sequence>
<keyword evidence="4" id="KW-0489">Methyltransferase</keyword>
<name>A0ABU3JML8_9ACTN</name>
<proteinExistence type="predicted"/>
<evidence type="ECO:0000259" key="3">
    <source>
        <dbReference type="Pfam" id="PF08242"/>
    </source>
</evidence>
<dbReference type="Gene3D" id="3.40.50.150">
    <property type="entry name" value="Vaccinia Virus protein VP39"/>
    <property type="match status" value="1"/>
</dbReference>
<protein>
    <submittedName>
        <fullName evidence="4">Methyltransferase domain-containing protein</fullName>
    </submittedName>
</protein>
<feature type="compositionally biased region" description="Basic and acidic residues" evidence="2">
    <location>
        <begin position="56"/>
        <end position="65"/>
    </location>
</feature>
<evidence type="ECO:0000313" key="5">
    <source>
        <dbReference type="Proteomes" id="UP001249760"/>
    </source>
</evidence>
<dbReference type="InterPro" id="IPR013217">
    <property type="entry name" value="Methyltransf_12"/>
</dbReference>
<keyword evidence="1" id="KW-0808">Transferase</keyword>
<dbReference type="PANTHER" id="PTHR43861">
    <property type="entry name" value="TRANS-ACONITATE 2-METHYLTRANSFERASE-RELATED"/>
    <property type="match status" value="1"/>
</dbReference>
<dbReference type="CDD" id="cd02440">
    <property type="entry name" value="AdoMet_MTases"/>
    <property type="match status" value="1"/>
</dbReference>
<keyword evidence="5" id="KW-1185">Reference proteome</keyword>
<dbReference type="RefSeq" id="WP_394305606.1">
    <property type="nucleotide sequence ID" value="NZ_JASKMA010000004.1"/>
</dbReference>
<comment type="caution">
    <text evidence="4">The sequence shown here is derived from an EMBL/GenBank/DDBJ whole genome shotgun (WGS) entry which is preliminary data.</text>
</comment>
<feature type="compositionally biased region" description="Gly residues" evidence="2">
    <location>
        <begin position="14"/>
        <end position="40"/>
    </location>
</feature>
<dbReference type="GO" id="GO:0032259">
    <property type="term" value="P:methylation"/>
    <property type="evidence" value="ECO:0007669"/>
    <property type="project" value="UniProtKB-KW"/>
</dbReference>
<evidence type="ECO:0000256" key="2">
    <source>
        <dbReference type="SAM" id="MobiDB-lite"/>
    </source>
</evidence>